<feature type="domain" description="OmpR/PhoB-type" evidence="9">
    <location>
        <begin position="121"/>
        <end position="217"/>
    </location>
</feature>
<dbReference type="CDD" id="cd17574">
    <property type="entry name" value="REC_OmpR"/>
    <property type="match status" value="1"/>
</dbReference>
<evidence type="ECO:0000259" key="8">
    <source>
        <dbReference type="PROSITE" id="PS50110"/>
    </source>
</evidence>
<protein>
    <submittedName>
        <fullName evidence="10">Response regulator transcription factor</fullName>
    </submittedName>
</protein>
<keyword evidence="3" id="KW-0805">Transcription regulation</keyword>
<dbReference type="Proteomes" id="UP001279681">
    <property type="component" value="Unassembled WGS sequence"/>
</dbReference>
<dbReference type="SUPFAM" id="SSF52172">
    <property type="entry name" value="CheY-like"/>
    <property type="match status" value="1"/>
</dbReference>
<evidence type="ECO:0000256" key="5">
    <source>
        <dbReference type="ARBA" id="ARBA00023163"/>
    </source>
</evidence>
<evidence type="ECO:0000256" key="1">
    <source>
        <dbReference type="ARBA" id="ARBA00022553"/>
    </source>
</evidence>
<sequence>MKKILIIEDEINLANSIQLFLKSEKFEIILIHDGKEAIDKFYEETPALVLLDINLPNISGWDICNEIRLNSDIPVIMMTARDNEYDELKGLELGADDYIAKPVNLKILLARIKRILKIDNKSIYFYNGLGFDSRTLELTINGNKIELSPKESQILEYFIRNKGFVLSREKLINEIWGFDYEGDDRAVDTIIKRLRKKLGIFSERIKTLRGMGYSYDEDKI</sequence>
<keyword evidence="1 6" id="KW-0597">Phosphoprotein</keyword>
<dbReference type="CDD" id="cd00383">
    <property type="entry name" value="trans_reg_C"/>
    <property type="match status" value="1"/>
</dbReference>
<dbReference type="Gene3D" id="3.40.50.2300">
    <property type="match status" value="1"/>
</dbReference>
<evidence type="ECO:0000256" key="3">
    <source>
        <dbReference type="ARBA" id="ARBA00023015"/>
    </source>
</evidence>
<evidence type="ECO:0000313" key="11">
    <source>
        <dbReference type="Proteomes" id="UP001279681"/>
    </source>
</evidence>
<dbReference type="InterPro" id="IPR039420">
    <property type="entry name" value="WalR-like"/>
</dbReference>
<evidence type="ECO:0000256" key="7">
    <source>
        <dbReference type="PROSITE-ProRule" id="PRU01091"/>
    </source>
</evidence>
<name>A0ABU4WBK5_9FUSO</name>
<gene>
    <name evidence="10" type="ORF">RFV38_10535</name>
</gene>
<dbReference type="PANTHER" id="PTHR48111:SF1">
    <property type="entry name" value="TWO-COMPONENT RESPONSE REGULATOR ORR33"/>
    <property type="match status" value="1"/>
</dbReference>
<keyword evidence="2" id="KW-0902">Two-component regulatory system</keyword>
<feature type="modified residue" description="4-aspartylphosphate" evidence="6">
    <location>
        <position position="52"/>
    </location>
</feature>
<dbReference type="Gene3D" id="1.10.10.10">
    <property type="entry name" value="Winged helix-like DNA-binding domain superfamily/Winged helix DNA-binding domain"/>
    <property type="match status" value="1"/>
</dbReference>
<dbReference type="InterPro" id="IPR036388">
    <property type="entry name" value="WH-like_DNA-bd_sf"/>
</dbReference>
<keyword evidence="11" id="KW-1185">Reference proteome</keyword>
<keyword evidence="5" id="KW-0804">Transcription</keyword>
<evidence type="ECO:0000256" key="4">
    <source>
        <dbReference type="ARBA" id="ARBA00023125"/>
    </source>
</evidence>
<dbReference type="RefSeq" id="WP_320314283.1">
    <property type="nucleotide sequence ID" value="NZ_JAVIKH010000016.1"/>
</dbReference>
<evidence type="ECO:0000259" key="9">
    <source>
        <dbReference type="PROSITE" id="PS51755"/>
    </source>
</evidence>
<dbReference type="InterPro" id="IPR011006">
    <property type="entry name" value="CheY-like_superfamily"/>
</dbReference>
<feature type="domain" description="Response regulatory" evidence="8">
    <location>
        <begin position="3"/>
        <end position="116"/>
    </location>
</feature>
<evidence type="ECO:0000313" key="10">
    <source>
        <dbReference type="EMBL" id="MDX8336928.1"/>
    </source>
</evidence>
<dbReference type="EMBL" id="JAVIKH010000016">
    <property type="protein sequence ID" value="MDX8336928.1"/>
    <property type="molecule type" value="Genomic_DNA"/>
</dbReference>
<evidence type="ECO:0000256" key="2">
    <source>
        <dbReference type="ARBA" id="ARBA00023012"/>
    </source>
</evidence>
<accession>A0ABU4WBK5</accession>
<dbReference type="InterPro" id="IPR001867">
    <property type="entry name" value="OmpR/PhoB-type_DNA-bd"/>
</dbReference>
<dbReference type="InterPro" id="IPR001789">
    <property type="entry name" value="Sig_transdc_resp-reg_receiver"/>
</dbReference>
<organism evidence="10 11">
    <name type="scientific">Candidatus Cetobacterium colombiensis</name>
    <dbReference type="NCBI Taxonomy" id="3073100"/>
    <lineage>
        <taxon>Bacteria</taxon>
        <taxon>Fusobacteriati</taxon>
        <taxon>Fusobacteriota</taxon>
        <taxon>Fusobacteriia</taxon>
        <taxon>Fusobacteriales</taxon>
        <taxon>Fusobacteriaceae</taxon>
        <taxon>Cetobacterium</taxon>
    </lineage>
</organism>
<evidence type="ECO:0000256" key="6">
    <source>
        <dbReference type="PROSITE-ProRule" id="PRU00169"/>
    </source>
</evidence>
<dbReference type="SMART" id="SM00862">
    <property type="entry name" value="Trans_reg_C"/>
    <property type="match status" value="1"/>
</dbReference>
<dbReference type="PROSITE" id="PS51755">
    <property type="entry name" value="OMPR_PHOB"/>
    <property type="match status" value="1"/>
</dbReference>
<keyword evidence="4 7" id="KW-0238">DNA-binding</keyword>
<dbReference type="Pfam" id="PF00072">
    <property type="entry name" value="Response_reg"/>
    <property type="match status" value="1"/>
</dbReference>
<reference evidence="11" key="1">
    <citation type="submission" date="2023-07" db="EMBL/GenBank/DDBJ databases">
        <authorList>
            <person name="Colorado M.A."/>
            <person name="Villamil L.M."/>
            <person name="Melo J.F."/>
            <person name="Rodriguez J.A."/>
            <person name="Ruiz R.Y."/>
        </authorList>
    </citation>
    <scope>NUCLEOTIDE SEQUENCE [LARGE SCALE GENOMIC DNA]</scope>
    <source>
        <strain evidence="11">C33</strain>
    </source>
</reference>
<feature type="DNA-binding region" description="OmpR/PhoB-type" evidence="7">
    <location>
        <begin position="121"/>
        <end position="217"/>
    </location>
</feature>
<dbReference type="PROSITE" id="PS50110">
    <property type="entry name" value="RESPONSE_REGULATORY"/>
    <property type="match status" value="1"/>
</dbReference>
<dbReference type="Pfam" id="PF00486">
    <property type="entry name" value="Trans_reg_C"/>
    <property type="match status" value="1"/>
</dbReference>
<comment type="caution">
    <text evidence="10">The sequence shown here is derived from an EMBL/GenBank/DDBJ whole genome shotgun (WGS) entry which is preliminary data.</text>
</comment>
<proteinExistence type="predicted"/>
<dbReference type="SMART" id="SM00448">
    <property type="entry name" value="REC"/>
    <property type="match status" value="1"/>
</dbReference>
<dbReference type="PANTHER" id="PTHR48111">
    <property type="entry name" value="REGULATOR OF RPOS"/>
    <property type="match status" value="1"/>
</dbReference>